<dbReference type="AlphaFoldDB" id="A0AAN7FS25"/>
<evidence type="ECO:0000259" key="11">
    <source>
        <dbReference type="PROSITE" id="PS50011"/>
    </source>
</evidence>
<gene>
    <name evidence="12" type="ORF">RGQ29_009555</name>
</gene>
<keyword evidence="13" id="KW-1185">Reference proteome</keyword>
<dbReference type="Pfam" id="PF00069">
    <property type="entry name" value="Pkinase"/>
    <property type="match status" value="1"/>
</dbReference>
<dbReference type="GO" id="GO:0005737">
    <property type="term" value="C:cytoplasm"/>
    <property type="evidence" value="ECO:0007669"/>
    <property type="project" value="TreeGrafter"/>
</dbReference>
<feature type="compositionally biased region" description="Low complexity" evidence="10">
    <location>
        <begin position="328"/>
        <end position="343"/>
    </location>
</feature>
<dbReference type="GO" id="GO:0005524">
    <property type="term" value="F:ATP binding"/>
    <property type="evidence" value="ECO:0007669"/>
    <property type="project" value="UniProtKB-UniRule"/>
</dbReference>
<evidence type="ECO:0000313" key="12">
    <source>
        <dbReference type="EMBL" id="KAK4599557.1"/>
    </source>
</evidence>
<reference evidence="12 13" key="1">
    <citation type="journal article" date="2023" name="G3 (Bethesda)">
        <title>A haplotype-resolved chromosome-scale genome for Quercus rubra L. provides insights into the genetics of adaptive traits for red oak species.</title>
        <authorList>
            <person name="Kapoor B."/>
            <person name="Jenkins J."/>
            <person name="Schmutz J."/>
            <person name="Zhebentyayeva T."/>
            <person name="Kuelheim C."/>
            <person name="Coggeshall M."/>
            <person name="Heim C."/>
            <person name="Lasky J.R."/>
            <person name="Leites L."/>
            <person name="Islam-Faridi N."/>
            <person name="Romero-Severson J."/>
            <person name="DeLeo V.L."/>
            <person name="Lucas S.M."/>
            <person name="Lazic D."/>
            <person name="Gailing O."/>
            <person name="Carlson J."/>
            <person name="Staton M."/>
        </authorList>
    </citation>
    <scope>NUCLEOTIDE SEQUENCE [LARGE SCALE GENOMIC DNA]</scope>
    <source>
        <strain evidence="12">Pseudo-F2</strain>
    </source>
</reference>
<evidence type="ECO:0000313" key="13">
    <source>
        <dbReference type="Proteomes" id="UP001324115"/>
    </source>
</evidence>
<dbReference type="GO" id="GO:0004709">
    <property type="term" value="F:MAP kinase kinase kinase activity"/>
    <property type="evidence" value="ECO:0007669"/>
    <property type="project" value="UniProtKB-EC"/>
</dbReference>
<proteinExistence type="inferred from homology"/>
<feature type="region of interest" description="Disordered" evidence="10">
    <location>
        <begin position="1"/>
        <end position="141"/>
    </location>
</feature>
<dbReference type="InterPro" id="IPR017441">
    <property type="entry name" value="Protein_kinase_ATP_BS"/>
</dbReference>
<dbReference type="PROSITE" id="PS00107">
    <property type="entry name" value="PROTEIN_KINASE_ATP"/>
    <property type="match status" value="1"/>
</dbReference>
<evidence type="ECO:0000256" key="5">
    <source>
        <dbReference type="ARBA" id="ARBA00022777"/>
    </source>
</evidence>
<dbReference type="PROSITE" id="PS50011">
    <property type="entry name" value="PROTEIN_KINASE_DOM"/>
    <property type="match status" value="1"/>
</dbReference>
<evidence type="ECO:0000256" key="2">
    <source>
        <dbReference type="ARBA" id="ARBA00012406"/>
    </source>
</evidence>
<comment type="similarity">
    <text evidence="1">Belongs to the protein kinase superfamily. STE Ser/Thr protein kinase family. MAP kinase kinase kinase subfamily.</text>
</comment>
<protein>
    <recommendedName>
        <fullName evidence="2">mitogen-activated protein kinase kinase kinase</fullName>
        <ecNumber evidence="2">2.7.11.25</ecNumber>
    </recommendedName>
</protein>
<organism evidence="12 13">
    <name type="scientific">Quercus rubra</name>
    <name type="common">Northern red oak</name>
    <name type="synonym">Quercus borealis</name>
    <dbReference type="NCBI Taxonomy" id="3512"/>
    <lineage>
        <taxon>Eukaryota</taxon>
        <taxon>Viridiplantae</taxon>
        <taxon>Streptophyta</taxon>
        <taxon>Embryophyta</taxon>
        <taxon>Tracheophyta</taxon>
        <taxon>Spermatophyta</taxon>
        <taxon>Magnoliopsida</taxon>
        <taxon>eudicotyledons</taxon>
        <taxon>Gunneridae</taxon>
        <taxon>Pentapetalae</taxon>
        <taxon>rosids</taxon>
        <taxon>fabids</taxon>
        <taxon>Fagales</taxon>
        <taxon>Fagaceae</taxon>
        <taxon>Quercus</taxon>
    </lineage>
</organism>
<accession>A0AAN7FS25</accession>
<dbReference type="InterPro" id="IPR050538">
    <property type="entry name" value="MAP_kinase_kinase_kinase"/>
</dbReference>
<dbReference type="PANTHER" id="PTHR48016:SF12">
    <property type="entry name" value="PROTEIN KINASE DOMAIN-CONTAINING PROTEIN"/>
    <property type="match status" value="1"/>
</dbReference>
<dbReference type="EC" id="2.7.11.25" evidence="2"/>
<evidence type="ECO:0000256" key="10">
    <source>
        <dbReference type="SAM" id="MobiDB-lite"/>
    </source>
</evidence>
<dbReference type="PANTHER" id="PTHR48016">
    <property type="entry name" value="MAP KINASE KINASE KINASE SSK2-RELATED-RELATED"/>
    <property type="match status" value="1"/>
</dbReference>
<feature type="compositionally biased region" description="Basic and acidic residues" evidence="10">
    <location>
        <begin position="65"/>
        <end position="85"/>
    </location>
</feature>
<dbReference type="SUPFAM" id="SSF56112">
    <property type="entry name" value="Protein kinase-like (PK-like)"/>
    <property type="match status" value="1"/>
</dbReference>
<feature type="binding site" evidence="9">
    <location>
        <position position="387"/>
    </location>
    <ligand>
        <name>ATP</name>
        <dbReference type="ChEBI" id="CHEBI:30616"/>
    </ligand>
</feature>
<dbReference type="InterPro" id="IPR000719">
    <property type="entry name" value="Prot_kinase_dom"/>
</dbReference>
<keyword evidence="4 9" id="KW-0547">Nucleotide-binding</keyword>
<keyword evidence="3" id="KW-0808">Transferase</keyword>
<comment type="caution">
    <text evidence="12">The sequence shown here is derived from an EMBL/GenBank/DDBJ whole genome shotgun (WGS) entry which is preliminary data.</text>
</comment>
<feature type="compositionally biased region" description="Polar residues" evidence="10">
    <location>
        <begin position="102"/>
        <end position="113"/>
    </location>
</feature>
<name>A0AAN7FS25_QUERU</name>
<evidence type="ECO:0000256" key="3">
    <source>
        <dbReference type="ARBA" id="ARBA00022679"/>
    </source>
</evidence>
<feature type="region of interest" description="Disordered" evidence="10">
    <location>
        <begin position="268"/>
        <end position="343"/>
    </location>
</feature>
<comment type="catalytic activity">
    <reaction evidence="7">
        <text>L-threonyl-[protein] + ATP = O-phospho-L-threonyl-[protein] + ADP + H(+)</text>
        <dbReference type="Rhea" id="RHEA:46608"/>
        <dbReference type="Rhea" id="RHEA-COMP:11060"/>
        <dbReference type="Rhea" id="RHEA-COMP:11605"/>
        <dbReference type="ChEBI" id="CHEBI:15378"/>
        <dbReference type="ChEBI" id="CHEBI:30013"/>
        <dbReference type="ChEBI" id="CHEBI:30616"/>
        <dbReference type="ChEBI" id="CHEBI:61977"/>
        <dbReference type="ChEBI" id="CHEBI:456216"/>
        <dbReference type="EC" id="2.7.11.25"/>
    </reaction>
</comment>
<dbReference type="EMBL" id="JAXUIC010000002">
    <property type="protein sequence ID" value="KAK4599557.1"/>
    <property type="molecule type" value="Genomic_DNA"/>
</dbReference>
<evidence type="ECO:0000256" key="9">
    <source>
        <dbReference type="PROSITE-ProRule" id="PRU10141"/>
    </source>
</evidence>
<evidence type="ECO:0000256" key="7">
    <source>
        <dbReference type="ARBA" id="ARBA00047559"/>
    </source>
</evidence>
<evidence type="ECO:0000256" key="1">
    <source>
        <dbReference type="ARBA" id="ARBA00006529"/>
    </source>
</evidence>
<evidence type="ECO:0000256" key="4">
    <source>
        <dbReference type="ARBA" id="ARBA00022741"/>
    </source>
</evidence>
<evidence type="ECO:0000256" key="6">
    <source>
        <dbReference type="ARBA" id="ARBA00022840"/>
    </source>
</evidence>
<dbReference type="FunFam" id="1.10.510.10:FF:000357">
    <property type="entry name" value="Mitogen-activated protein kinase kinase kinase 5"/>
    <property type="match status" value="1"/>
</dbReference>
<dbReference type="Proteomes" id="UP001324115">
    <property type="component" value="Unassembled WGS sequence"/>
</dbReference>
<sequence>MFNSHKASRATRNDNGSVGKFRGDSGQSRILDRRLTRQRKIRYASDRELGLRSRSSDGVGSLDPHPPDSTRKSRSPRGTEFESEHWSLSAVPQPLPPLPANFSLTRRSESTGQAGPLGSPDEAIAPSSRRNHTDNVVTSNCPMKLSQDVNVGRGNRNLTVRIPVRSDSTNDVLSPAVSPHLRPKSQEFFPPYVTTSSAKSSTNYHKGFSPQDLNVEGYKRNSRQKVLVKSAPASGFSSPNVSPRKSDFGDLFPSILAFKKFQDGIVGSSSKVQPAKTMRSPDRSPLCSPTAQSPHLTPKSPKRSAHMDWPESSNHVSAYPLPLPPRATLPSQSSPQSHLSTTHHIAEQPQVSSFKGQWQKGKLIGRGTFGSVYLATNRETGALCAMKEVDLIPDDPKSAECVKQLEQEIKILGQLKHPNIVQYYGSEIIDDHFYIYLEYVHPGSVNKYVQEHFGAMTESVVRNFTRHILSGLAYLHSTKTIHRDIKGANLLVDASGVVKLADFGVAKHLTGQSYNLSLKGSPYWMAPEVMQAALNNDANPDLALAIDIWSLGCTIIEMLNGKPPWSDFTGPQAMFKVLNRTPPIPETLSSEGKDFLHCCFRRNPAERSTAMKLLEHPFVRNSYDQNVAVSMQSFSAIYLTEKPHTVGDGPRHKDQMSFSPGTQIVNGKRPCSRGTCQCHNAKIYNCTEAFRHPSSTMHQVRTSLPNNQLIHGSHSFTLQIFPECALRHCEQPSVCTLRTHGKEIPYL</sequence>
<keyword evidence="5" id="KW-0418">Kinase</keyword>
<dbReference type="SMART" id="SM00220">
    <property type="entry name" value="S_TKc"/>
    <property type="match status" value="1"/>
</dbReference>
<dbReference type="Gene3D" id="1.10.510.10">
    <property type="entry name" value="Transferase(Phosphotransferase) domain 1"/>
    <property type="match status" value="1"/>
</dbReference>
<keyword evidence="6 9" id="KW-0067">ATP-binding</keyword>
<dbReference type="InterPro" id="IPR011009">
    <property type="entry name" value="Kinase-like_dom_sf"/>
</dbReference>
<evidence type="ECO:0000256" key="8">
    <source>
        <dbReference type="ARBA" id="ARBA00048329"/>
    </source>
</evidence>
<comment type="catalytic activity">
    <reaction evidence="8">
        <text>L-seryl-[protein] + ATP = O-phospho-L-seryl-[protein] + ADP + H(+)</text>
        <dbReference type="Rhea" id="RHEA:17989"/>
        <dbReference type="Rhea" id="RHEA-COMP:9863"/>
        <dbReference type="Rhea" id="RHEA-COMP:11604"/>
        <dbReference type="ChEBI" id="CHEBI:15378"/>
        <dbReference type="ChEBI" id="CHEBI:29999"/>
        <dbReference type="ChEBI" id="CHEBI:30616"/>
        <dbReference type="ChEBI" id="CHEBI:83421"/>
        <dbReference type="ChEBI" id="CHEBI:456216"/>
        <dbReference type="EC" id="2.7.11.25"/>
    </reaction>
</comment>
<feature type="compositionally biased region" description="Basic and acidic residues" evidence="10">
    <location>
        <begin position="43"/>
        <end position="55"/>
    </location>
</feature>
<feature type="domain" description="Protein kinase" evidence="11">
    <location>
        <begin position="358"/>
        <end position="619"/>
    </location>
</feature>